<gene>
    <name evidence="12" type="ORF">PACLA_8A002852</name>
</gene>
<feature type="compositionally biased region" description="Acidic residues" evidence="11">
    <location>
        <begin position="401"/>
        <end position="411"/>
    </location>
</feature>
<dbReference type="FunFam" id="1.10.10.10:FF:000010">
    <property type="entry name" value="Forkhead box P2 isoform B"/>
    <property type="match status" value="1"/>
</dbReference>
<feature type="region of interest" description="Disordered" evidence="11">
    <location>
        <begin position="384"/>
        <end position="438"/>
    </location>
</feature>
<dbReference type="Gene3D" id="1.10.10.10">
    <property type="entry name" value="Winged helix-like DNA-binding domain superfamily/Winged helix DNA-binding domain"/>
    <property type="match status" value="1"/>
</dbReference>
<evidence type="ECO:0000256" key="7">
    <source>
        <dbReference type="ARBA" id="ARBA00023125"/>
    </source>
</evidence>
<dbReference type="InterPro" id="IPR001766">
    <property type="entry name" value="Fork_head_dom"/>
</dbReference>
<feature type="compositionally biased region" description="Basic and acidic residues" evidence="11">
    <location>
        <begin position="147"/>
        <end position="158"/>
    </location>
</feature>
<dbReference type="InterPro" id="IPR050998">
    <property type="entry name" value="FOXP"/>
</dbReference>
<keyword evidence="7 10" id="KW-0238">DNA-binding</keyword>
<keyword evidence="3" id="KW-0479">Metal-binding</keyword>
<accession>A0A7D9IMP2</accession>
<feature type="compositionally biased region" description="Acidic residues" evidence="11">
    <location>
        <begin position="583"/>
        <end position="597"/>
    </location>
</feature>
<keyword evidence="13" id="KW-1185">Reference proteome</keyword>
<evidence type="ECO:0000256" key="9">
    <source>
        <dbReference type="ARBA" id="ARBA00023242"/>
    </source>
</evidence>
<feature type="DNA-binding region" description="Fork-head" evidence="10">
    <location>
        <begin position="452"/>
        <end position="526"/>
    </location>
</feature>
<evidence type="ECO:0000256" key="10">
    <source>
        <dbReference type="PROSITE-ProRule" id="PRU00089"/>
    </source>
</evidence>
<evidence type="ECO:0000313" key="13">
    <source>
        <dbReference type="Proteomes" id="UP001152795"/>
    </source>
</evidence>
<feature type="region of interest" description="Disordered" evidence="11">
    <location>
        <begin position="131"/>
        <end position="171"/>
    </location>
</feature>
<dbReference type="InterPro" id="IPR036390">
    <property type="entry name" value="WH_DNA-bd_sf"/>
</dbReference>
<dbReference type="Gene3D" id="1.20.5.340">
    <property type="match status" value="1"/>
</dbReference>
<feature type="non-terminal residue" evidence="12">
    <location>
        <position position="1"/>
    </location>
</feature>
<dbReference type="GO" id="GO:0008270">
    <property type="term" value="F:zinc ion binding"/>
    <property type="evidence" value="ECO:0007669"/>
    <property type="project" value="UniProtKB-KW"/>
</dbReference>
<dbReference type="PRINTS" id="PR00053">
    <property type="entry name" value="FORKHEAD"/>
</dbReference>
<evidence type="ECO:0000256" key="3">
    <source>
        <dbReference type="ARBA" id="ARBA00022723"/>
    </source>
</evidence>
<dbReference type="PANTHER" id="PTHR45796">
    <property type="entry name" value="FORKHEAD BOX P, ISOFORM C"/>
    <property type="match status" value="1"/>
</dbReference>
<dbReference type="CDD" id="cd20065">
    <property type="entry name" value="FH_FOXP2"/>
    <property type="match status" value="1"/>
</dbReference>
<feature type="compositionally biased region" description="Low complexity" evidence="11">
    <location>
        <begin position="384"/>
        <end position="399"/>
    </location>
</feature>
<evidence type="ECO:0000256" key="5">
    <source>
        <dbReference type="ARBA" id="ARBA00022833"/>
    </source>
</evidence>
<evidence type="ECO:0000256" key="1">
    <source>
        <dbReference type="ARBA" id="ARBA00004123"/>
    </source>
</evidence>
<feature type="compositionally biased region" description="Low complexity" evidence="11">
    <location>
        <begin position="347"/>
        <end position="364"/>
    </location>
</feature>
<dbReference type="InterPro" id="IPR030456">
    <property type="entry name" value="TF_fork_head_CS_2"/>
</dbReference>
<keyword evidence="6" id="KW-0805">Transcription regulation</keyword>
<proteinExistence type="predicted"/>
<reference evidence="12" key="1">
    <citation type="submission" date="2020-04" db="EMBL/GenBank/DDBJ databases">
        <authorList>
            <person name="Alioto T."/>
            <person name="Alioto T."/>
            <person name="Gomez Garrido J."/>
        </authorList>
    </citation>
    <scope>NUCLEOTIDE SEQUENCE</scope>
    <source>
        <strain evidence="12">A484AB</strain>
    </source>
</reference>
<comment type="caution">
    <text evidence="12">The sequence shown here is derived from an EMBL/GenBank/DDBJ whole genome shotgun (WGS) entry which is preliminary data.</text>
</comment>
<dbReference type="GO" id="GO:0000978">
    <property type="term" value="F:RNA polymerase II cis-regulatory region sequence-specific DNA binding"/>
    <property type="evidence" value="ECO:0007669"/>
    <property type="project" value="TreeGrafter"/>
</dbReference>
<dbReference type="AlphaFoldDB" id="A0A7D9IMP2"/>
<dbReference type="SUPFAM" id="SSF46785">
    <property type="entry name" value="Winged helix' DNA-binding domain"/>
    <property type="match status" value="1"/>
</dbReference>
<evidence type="ECO:0000256" key="11">
    <source>
        <dbReference type="SAM" id="MobiDB-lite"/>
    </source>
</evidence>
<dbReference type="PROSITE" id="PS00658">
    <property type="entry name" value="FORK_HEAD_2"/>
    <property type="match status" value="1"/>
</dbReference>
<feature type="region of interest" description="Disordered" evidence="11">
    <location>
        <begin position="580"/>
        <end position="611"/>
    </location>
</feature>
<organism evidence="12 13">
    <name type="scientific">Paramuricea clavata</name>
    <name type="common">Red gorgonian</name>
    <name type="synonym">Violescent sea-whip</name>
    <dbReference type="NCBI Taxonomy" id="317549"/>
    <lineage>
        <taxon>Eukaryota</taxon>
        <taxon>Metazoa</taxon>
        <taxon>Cnidaria</taxon>
        <taxon>Anthozoa</taxon>
        <taxon>Octocorallia</taxon>
        <taxon>Malacalcyonacea</taxon>
        <taxon>Plexauridae</taxon>
        <taxon>Paramuricea</taxon>
    </lineage>
</organism>
<dbReference type="InterPro" id="IPR032354">
    <property type="entry name" value="FOXP-CC"/>
</dbReference>
<keyword evidence="4" id="KW-0863">Zinc-finger</keyword>
<evidence type="ECO:0000256" key="4">
    <source>
        <dbReference type="ARBA" id="ARBA00022771"/>
    </source>
</evidence>
<evidence type="ECO:0000256" key="6">
    <source>
        <dbReference type="ARBA" id="ARBA00023015"/>
    </source>
</evidence>
<evidence type="ECO:0000313" key="12">
    <source>
        <dbReference type="EMBL" id="CAB4010544.1"/>
    </source>
</evidence>
<evidence type="ECO:0000256" key="8">
    <source>
        <dbReference type="ARBA" id="ARBA00023163"/>
    </source>
</evidence>
<protein>
    <submittedName>
        <fullName evidence="12">Forkhead box P4</fullName>
    </submittedName>
</protein>
<sequence>SRASRRFLSTLVERSRVSTKEVITWYKEGSHSLDFSRVINNGTCLIMKGPKSKKMTSDRKINRSPIPMIVTIAPGDRDYSRSSKPECNHCGGEVPDARHVLHVDFDKTPMNPSTSENSLAIIRPSTCGCAHSEGSHSHRHSPHFKKDHGDRELRDGSHHHSHNTCNHSNGDRECCPDHSRCCHSSAGDNYHHHHFHRSSMPPQPPPLLLRPTSGADPTNQHQFLLAREWQSIHGQRLDVPVVNGVGYAVYGCQHPLYVHGVCQWPGCDTFCETFQLFMHHLNGEHPLDDRSTAQARVQMQMVSHLEGQVNRERDRLSAMMKHLHNQKSTIPSPGPPTRQDSPPLHNTTVSKPSSTSKPSDSTTDLIPQGPPNVMVCRETSVISAPVPVSRSRPTSSRSMESSEEVTNDVEENDKGTPSTSRGNYKRSAQTSPVSVAQDMQQSADFYQKTDVRPPFTYASLIRQAILDAPDEQLTLNEIYNWFTSNFAYFRRNTATWKNAVRHNLSLHKCFVRKENVKGAVWTVDEEEYRKRRPQKVLSNQVKQDTPDSSESSVLFRDSCISELPTQATFEVATRTIIQVPELNSEDLDDDDEVDSDEPPMKRAYTETTANGSSGISKLVEFCSKDINSQLSHTNVQVKLEPQDEGDLDLSELS</sequence>
<dbReference type="GO" id="GO:0005634">
    <property type="term" value="C:nucleus"/>
    <property type="evidence" value="ECO:0007669"/>
    <property type="project" value="UniProtKB-SubCell"/>
</dbReference>
<keyword evidence="2" id="KW-0678">Repressor</keyword>
<dbReference type="SMART" id="SM00339">
    <property type="entry name" value="FH"/>
    <property type="match status" value="1"/>
</dbReference>
<dbReference type="Proteomes" id="UP001152795">
    <property type="component" value="Unassembled WGS sequence"/>
</dbReference>
<feature type="region of interest" description="Disordered" evidence="11">
    <location>
        <begin position="322"/>
        <end position="372"/>
    </location>
</feature>
<comment type="subcellular location">
    <subcellularLocation>
        <location evidence="1 10">Nucleus</location>
    </subcellularLocation>
</comment>
<evidence type="ECO:0000256" key="2">
    <source>
        <dbReference type="ARBA" id="ARBA00022491"/>
    </source>
</evidence>
<dbReference type="Pfam" id="PF16159">
    <property type="entry name" value="FOXP-CC"/>
    <property type="match status" value="1"/>
</dbReference>
<feature type="compositionally biased region" description="Polar residues" evidence="11">
    <location>
        <begin position="415"/>
        <end position="438"/>
    </location>
</feature>
<keyword evidence="5" id="KW-0862">Zinc</keyword>
<dbReference type="GO" id="GO:0000981">
    <property type="term" value="F:DNA-binding transcription factor activity, RNA polymerase II-specific"/>
    <property type="evidence" value="ECO:0007669"/>
    <property type="project" value="TreeGrafter"/>
</dbReference>
<dbReference type="InterPro" id="IPR047412">
    <property type="entry name" value="FH_FOXP1_P2"/>
</dbReference>
<dbReference type="PANTHER" id="PTHR45796:SF4">
    <property type="entry name" value="FORKHEAD BOX P, ISOFORM C"/>
    <property type="match status" value="1"/>
</dbReference>
<name>A0A7D9IMP2_PARCT</name>
<keyword evidence="9 10" id="KW-0539">Nucleus</keyword>
<dbReference type="PROSITE" id="PS50039">
    <property type="entry name" value="FORK_HEAD_3"/>
    <property type="match status" value="1"/>
</dbReference>
<feature type="compositionally biased region" description="Basic residues" evidence="11">
    <location>
        <begin position="137"/>
        <end position="146"/>
    </location>
</feature>
<dbReference type="EMBL" id="CACRXK020006824">
    <property type="protein sequence ID" value="CAB4010544.1"/>
    <property type="molecule type" value="Genomic_DNA"/>
</dbReference>
<dbReference type="InterPro" id="IPR036388">
    <property type="entry name" value="WH-like_DNA-bd_sf"/>
</dbReference>
<keyword evidence="8" id="KW-0804">Transcription</keyword>
<dbReference type="Pfam" id="PF00250">
    <property type="entry name" value="Forkhead"/>
    <property type="match status" value="1"/>
</dbReference>
<dbReference type="OrthoDB" id="5830876at2759"/>